<gene>
    <name evidence="6" type="ORF">KIN_22540</name>
</gene>
<comment type="cofactor">
    <cofactor evidence="1">
        <name>Zn(2+)</name>
        <dbReference type="ChEBI" id="CHEBI:29105"/>
    </cofactor>
</comment>
<dbReference type="InterPro" id="IPR024087">
    <property type="entry name" value="Creatininase-like_sf"/>
</dbReference>
<comment type="caution">
    <text evidence="6">The sequence shown here is derived from an EMBL/GenBank/DDBJ whole genome shotgun (WGS) entry which is preliminary data.</text>
</comment>
<name>A0A6N6JH55_9RHOB</name>
<proteinExistence type="inferred from homology"/>
<evidence type="ECO:0000256" key="1">
    <source>
        <dbReference type="ARBA" id="ARBA00001947"/>
    </source>
</evidence>
<sequence length="259" mass="27825">MNRRLDWAEFRASEFADIDPMRTIAILPTAAIEQHGPHLPVGTDTMIADGMLDVLRMTCPDDLDIRILPVQAVGKSNEHLWAAGTLTLTAATALQVWTEIGLSVAQAGVRKLVIVNSHGGNLDLVSILSRELRVQANMLAVKCQWSSFSAPEGMYPPEELQFGIHGGDVETSLMLAFQPTTVDMTRAAHNRSSAEASPISPIGPVSYGWIASDLNATGVVGDASKATAEKGHATARHQVSGFIDLLRDVAMAELFDNDV</sequence>
<dbReference type="InterPro" id="IPR003785">
    <property type="entry name" value="Creatininase/forma_Hydrolase"/>
</dbReference>
<dbReference type="GO" id="GO:0009231">
    <property type="term" value="P:riboflavin biosynthetic process"/>
    <property type="evidence" value="ECO:0007669"/>
    <property type="project" value="TreeGrafter"/>
</dbReference>
<accession>A0A6N6JH55</accession>
<dbReference type="GO" id="GO:0046872">
    <property type="term" value="F:metal ion binding"/>
    <property type="evidence" value="ECO:0007669"/>
    <property type="project" value="UniProtKB-KW"/>
</dbReference>
<evidence type="ECO:0000256" key="4">
    <source>
        <dbReference type="ARBA" id="ARBA00022833"/>
    </source>
</evidence>
<evidence type="ECO:0000256" key="2">
    <source>
        <dbReference type="ARBA" id="ARBA00022723"/>
    </source>
</evidence>
<dbReference type="Pfam" id="PF02633">
    <property type="entry name" value="Creatininase"/>
    <property type="match status" value="1"/>
</dbReference>
<dbReference type="EMBL" id="BLJE01000002">
    <property type="protein sequence ID" value="GFE65180.1"/>
    <property type="molecule type" value="Genomic_DNA"/>
</dbReference>
<dbReference type="SUPFAM" id="SSF102215">
    <property type="entry name" value="Creatininase"/>
    <property type="match status" value="1"/>
</dbReference>
<keyword evidence="3" id="KW-0378">Hydrolase</keyword>
<dbReference type="PANTHER" id="PTHR35005">
    <property type="entry name" value="3-DEHYDRO-SCYLLO-INOSOSE HYDROLASE"/>
    <property type="match status" value="1"/>
</dbReference>
<keyword evidence="4" id="KW-0862">Zinc</keyword>
<dbReference type="AlphaFoldDB" id="A0A6N6JH55"/>
<dbReference type="GO" id="GO:0016811">
    <property type="term" value="F:hydrolase activity, acting on carbon-nitrogen (but not peptide) bonds, in linear amides"/>
    <property type="evidence" value="ECO:0007669"/>
    <property type="project" value="TreeGrafter"/>
</dbReference>
<organism evidence="6 7">
    <name type="scientific">Litoreibacter roseus</name>
    <dbReference type="NCBI Taxonomy" id="2601869"/>
    <lineage>
        <taxon>Bacteria</taxon>
        <taxon>Pseudomonadati</taxon>
        <taxon>Pseudomonadota</taxon>
        <taxon>Alphaproteobacteria</taxon>
        <taxon>Rhodobacterales</taxon>
        <taxon>Roseobacteraceae</taxon>
        <taxon>Litoreibacter</taxon>
    </lineage>
</organism>
<protein>
    <submittedName>
        <fullName evidence="6">Creatininase</fullName>
    </submittedName>
</protein>
<dbReference type="PANTHER" id="PTHR35005:SF1">
    <property type="entry name" value="2-AMINO-5-FORMYLAMINO-6-RIBOSYLAMINOPYRIMIDIN-4(3H)-ONE 5'-MONOPHOSPHATE DEFORMYLASE"/>
    <property type="match status" value="1"/>
</dbReference>
<evidence type="ECO:0000313" key="7">
    <source>
        <dbReference type="Proteomes" id="UP000436822"/>
    </source>
</evidence>
<dbReference type="RefSeq" id="WP_159806910.1">
    <property type="nucleotide sequence ID" value="NZ_BLJE01000002.1"/>
</dbReference>
<dbReference type="OrthoDB" id="9801445at2"/>
<evidence type="ECO:0000313" key="6">
    <source>
        <dbReference type="EMBL" id="GFE65180.1"/>
    </source>
</evidence>
<comment type="similarity">
    <text evidence="5">Belongs to the creatininase superfamily.</text>
</comment>
<dbReference type="Gene3D" id="3.40.50.10310">
    <property type="entry name" value="Creatininase"/>
    <property type="match status" value="1"/>
</dbReference>
<reference evidence="6 7" key="1">
    <citation type="submission" date="2019-12" db="EMBL/GenBank/DDBJ databases">
        <title>Litoreibacter badius sp. nov., a novel bacteriochlorophyll a-containing bacterium in the genus Litoreibacter.</title>
        <authorList>
            <person name="Kanamuro M."/>
            <person name="Takabe Y."/>
            <person name="Mori K."/>
            <person name="Takaichi S."/>
            <person name="Hanada S."/>
        </authorList>
    </citation>
    <scope>NUCLEOTIDE SEQUENCE [LARGE SCALE GENOMIC DNA]</scope>
    <source>
        <strain evidence="6 7">K6</strain>
    </source>
</reference>
<keyword evidence="2" id="KW-0479">Metal-binding</keyword>
<dbReference type="Proteomes" id="UP000436822">
    <property type="component" value="Unassembled WGS sequence"/>
</dbReference>
<keyword evidence="7" id="KW-1185">Reference proteome</keyword>
<evidence type="ECO:0000256" key="5">
    <source>
        <dbReference type="ARBA" id="ARBA00024029"/>
    </source>
</evidence>
<evidence type="ECO:0000256" key="3">
    <source>
        <dbReference type="ARBA" id="ARBA00022801"/>
    </source>
</evidence>